<dbReference type="RefSeq" id="WP_188950195.1">
    <property type="nucleotide sequence ID" value="NZ_BMIB01000001.1"/>
</dbReference>
<dbReference type="Gene3D" id="1.10.287.130">
    <property type="match status" value="1"/>
</dbReference>
<feature type="transmembrane region" description="Helical" evidence="14">
    <location>
        <begin position="465"/>
        <end position="485"/>
    </location>
</feature>
<dbReference type="GO" id="GO:0005524">
    <property type="term" value="F:ATP binding"/>
    <property type="evidence" value="ECO:0007669"/>
    <property type="project" value="UniProtKB-KW"/>
</dbReference>
<dbReference type="InterPro" id="IPR003594">
    <property type="entry name" value="HATPase_dom"/>
</dbReference>
<reference evidence="17" key="2">
    <citation type="submission" date="2020-09" db="EMBL/GenBank/DDBJ databases">
        <authorList>
            <person name="Sun Q."/>
            <person name="Zhou Y."/>
        </authorList>
    </citation>
    <scope>NUCLEOTIDE SEQUENCE</scope>
    <source>
        <strain evidence="17">CGMCC 1.15290</strain>
    </source>
</reference>
<feature type="transmembrane region" description="Helical" evidence="14">
    <location>
        <begin position="775"/>
        <end position="798"/>
    </location>
</feature>
<comment type="subcellular location">
    <subcellularLocation>
        <location evidence="2">Cell membrane</location>
        <topology evidence="2">Multi-pass membrane protein</topology>
    </subcellularLocation>
</comment>
<evidence type="ECO:0000256" key="13">
    <source>
        <dbReference type="ARBA" id="ARBA00023136"/>
    </source>
</evidence>
<feature type="transmembrane region" description="Helical" evidence="14">
    <location>
        <begin position="410"/>
        <end position="428"/>
    </location>
</feature>
<dbReference type="InterPro" id="IPR005467">
    <property type="entry name" value="His_kinase_dom"/>
</dbReference>
<keyword evidence="4" id="KW-1003">Cell membrane</keyword>
<keyword evidence="8" id="KW-0547">Nucleotide-binding</keyword>
<dbReference type="InterPro" id="IPR036097">
    <property type="entry name" value="HisK_dim/P_sf"/>
</dbReference>
<feature type="transmembrane region" description="Helical" evidence="14">
    <location>
        <begin position="730"/>
        <end position="754"/>
    </location>
</feature>
<comment type="catalytic activity">
    <reaction evidence="1">
        <text>ATP + protein L-histidine = ADP + protein N-phospho-L-histidine.</text>
        <dbReference type="EC" id="2.7.13.3"/>
    </reaction>
</comment>
<dbReference type="EC" id="2.7.13.3" evidence="3"/>
<keyword evidence="9" id="KW-0418">Kinase</keyword>
<evidence type="ECO:0000256" key="11">
    <source>
        <dbReference type="ARBA" id="ARBA00022989"/>
    </source>
</evidence>
<evidence type="ECO:0000256" key="3">
    <source>
        <dbReference type="ARBA" id="ARBA00012438"/>
    </source>
</evidence>
<dbReference type="InterPro" id="IPR050398">
    <property type="entry name" value="HssS/ArlS-like"/>
</dbReference>
<keyword evidence="6" id="KW-0808">Transferase</keyword>
<dbReference type="CDD" id="cd00082">
    <property type="entry name" value="HisKA"/>
    <property type="match status" value="1"/>
</dbReference>
<dbReference type="AlphaFoldDB" id="A0A917IP40"/>
<dbReference type="Pfam" id="PF02518">
    <property type="entry name" value="HATPase_c"/>
    <property type="match status" value="1"/>
</dbReference>
<sequence>MIQTLRQAAYKHGYLIITAAWLYTISFIFTNYWTYSASPEKVQQTLENYLSKQEARFQQLVNDTTTVKAIYSKDGSKIKQALPGEVFGLFAYTIHETGYREEIYWNTFNMSVNSSDLDRADGMYPVVYQNGLFELLKHTIEAPGKKYVLIGLIPIHWDYFIENKYLHKEFANYPNIENLYAVSDDGTGIPIHNSAGQEIFQLKQKDAVSFDQPDTGSIALRVLAVLFLMAFVNGLASDTVREEGFFAGYLFLVTVIVLTRICTYYFPFPFDFRKLELFDPSIYASSSLHPSLGDLLINAVLLFWMVVFFKYRYPPLQNMNPYHDASEKVRKQKLYAAIGCLVVMPAITFGIGDVVSSLVIDSKIPFDVTNFFSLNAYTFISFIMLSFMMYAFFQLSHILIIPSIKAGLTFYNRLVIVAAAGLFMLTFQIGTPSIIIRVFILVWLLVYIAILEYRQGDIQLSLVQSAFFLFWLMFFGSSVTILIVAQNNKVELEQRKKIAEKLTYQTDPSGESLMNIATTNINDGFINDNFERFKSEYSNKYIKDSLINENFSGYLNKYDTRVYTYDSAFRPLFNDDSTYYHVIRHTIESEGKLTGIPHLYYYENSQDLFSYLYEKTVLNNDSTVAGYLFVIAKPKRYKSESLFPELFKQVSDIASDLNTNYAYAVYSKSKLINSFNDYGFSSVLAPADMPRLEYEERVKGNYSELWYNAGHNKVVAVVKKNDRFVETVTLFAYLFCVFLAVVLLFHIASFMISVRFKWESIKEIFHFNIRTQIHIIIIFISLFSFVVIGIATISFFIVRFDRNNEERLTKAIQVMASEMINIRDRYVDDDIPTLNTLGSTGGDLERKIIDISEIHNVDVNVYDANGNLTVSTQPYIYNKHVLSGKMEPRAYYALNYEKQTQRIQTETVDNFSFLSIYVPVKFKDGSLYAYINIPYLNSQSELNQEISNFLLTLINLNAFIFVLAGAIAMLITNRITSSFTLIGDKMREISLGKMNEAIVWKRNDEIGALVVEYNKMVQKLEESAQGLARSEREGAWREMARQVAHEIKNPLTPMKLSIQYLQKAIHSGAPNVKQLSEQVADTLIEQIEQLAKIAGDFSQFANIGNVNPEYFDIGEVISTLTRLYNTDSGLHIDWQKTSVGNDYILADKGQTNRLFTNLIKNAIEASEASGEGQVDIVVRQYRQNNRVIIAIIDNGTGIPKDMQNKIFTPNFTTKSSGTGLGLAICKGIVEKANGRIWFDTEEGKGTAFYVSFPLEEGMEG</sequence>
<keyword evidence="11 14" id="KW-1133">Transmembrane helix</keyword>
<feature type="transmembrane region" description="Helical" evidence="14">
    <location>
        <begin position="949"/>
        <end position="971"/>
    </location>
</feature>
<dbReference type="Proteomes" id="UP000627292">
    <property type="component" value="Unassembled WGS sequence"/>
</dbReference>
<dbReference type="Gene3D" id="3.30.565.10">
    <property type="entry name" value="Histidine kinase-like ATPase, C-terminal domain"/>
    <property type="match status" value="1"/>
</dbReference>
<keyword evidence="5" id="KW-0597">Phosphoprotein</keyword>
<proteinExistence type="predicted"/>
<dbReference type="GO" id="GO:0000155">
    <property type="term" value="F:phosphorelay sensor kinase activity"/>
    <property type="evidence" value="ECO:0007669"/>
    <property type="project" value="InterPro"/>
</dbReference>
<dbReference type="SUPFAM" id="SSF47384">
    <property type="entry name" value="Homodimeric domain of signal transducing histidine kinase"/>
    <property type="match status" value="1"/>
</dbReference>
<dbReference type="InterPro" id="IPR003661">
    <property type="entry name" value="HisK_dim/P_dom"/>
</dbReference>
<evidence type="ECO:0000256" key="1">
    <source>
        <dbReference type="ARBA" id="ARBA00000085"/>
    </source>
</evidence>
<dbReference type="InterPro" id="IPR004358">
    <property type="entry name" value="Sig_transdc_His_kin-like_C"/>
</dbReference>
<dbReference type="CDD" id="cd00075">
    <property type="entry name" value="HATPase"/>
    <property type="match status" value="1"/>
</dbReference>
<evidence type="ECO:0000313" key="18">
    <source>
        <dbReference type="Proteomes" id="UP000627292"/>
    </source>
</evidence>
<dbReference type="SMART" id="SM00387">
    <property type="entry name" value="HATPase_c"/>
    <property type="match status" value="1"/>
</dbReference>
<evidence type="ECO:0000256" key="12">
    <source>
        <dbReference type="ARBA" id="ARBA00023012"/>
    </source>
</evidence>
<keyword evidence="10" id="KW-0067">ATP-binding</keyword>
<evidence type="ECO:0000256" key="2">
    <source>
        <dbReference type="ARBA" id="ARBA00004651"/>
    </source>
</evidence>
<feature type="transmembrane region" description="Helical" evidence="14">
    <location>
        <begin position="248"/>
        <end position="266"/>
    </location>
</feature>
<evidence type="ECO:0000256" key="8">
    <source>
        <dbReference type="ARBA" id="ARBA00022741"/>
    </source>
</evidence>
<evidence type="ECO:0000259" key="16">
    <source>
        <dbReference type="PROSITE" id="PS50885"/>
    </source>
</evidence>
<evidence type="ECO:0000256" key="9">
    <source>
        <dbReference type="ARBA" id="ARBA00022777"/>
    </source>
</evidence>
<comment type="caution">
    <text evidence="17">The sequence shown here is derived from an EMBL/GenBank/DDBJ whole genome shotgun (WGS) entry which is preliminary data.</text>
</comment>
<feature type="transmembrane region" description="Helical" evidence="14">
    <location>
        <begin position="12"/>
        <end position="33"/>
    </location>
</feature>
<dbReference type="SUPFAM" id="SSF55874">
    <property type="entry name" value="ATPase domain of HSP90 chaperone/DNA topoisomerase II/histidine kinase"/>
    <property type="match status" value="1"/>
</dbReference>
<dbReference type="PROSITE" id="PS50109">
    <property type="entry name" value="HIS_KIN"/>
    <property type="match status" value="1"/>
</dbReference>
<dbReference type="PANTHER" id="PTHR45528:SF1">
    <property type="entry name" value="SENSOR HISTIDINE KINASE CPXA"/>
    <property type="match status" value="1"/>
</dbReference>
<dbReference type="PANTHER" id="PTHR45528">
    <property type="entry name" value="SENSOR HISTIDINE KINASE CPXA"/>
    <property type="match status" value="1"/>
</dbReference>
<name>A0A917IP40_9BACT</name>
<feature type="transmembrane region" description="Helical" evidence="14">
    <location>
        <begin position="376"/>
        <end position="398"/>
    </location>
</feature>
<evidence type="ECO:0000256" key="10">
    <source>
        <dbReference type="ARBA" id="ARBA00022840"/>
    </source>
</evidence>
<feature type="domain" description="HAMP" evidence="16">
    <location>
        <begin position="973"/>
        <end position="1025"/>
    </location>
</feature>
<dbReference type="GO" id="GO:0005886">
    <property type="term" value="C:plasma membrane"/>
    <property type="evidence" value="ECO:0007669"/>
    <property type="project" value="UniProtKB-SubCell"/>
</dbReference>
<dbReference type="EMBL" id="BMIB01000001">
    <property type="protein sequence ID" value="GGH58337.1"/>
    <property type="molecule type" value="Genomic_DNA"/>
</dbReference>
<dbReference type="Gene3D" id="6.10.340.10">
    <property type="match status" value="1"/>
</dbReference>
<feature type="transmembrane region" description="Helical" evidence="14">
    <location>
        <begin position="334"/>
        <end position="356"/>
    </location>
</feature>
<organism evidence="17 18">
    <name type="scientific">Filimonas zeae</name>
    <dbReference type="NCBI Taxonomy" id="1737353"/>
    <lineage>
        <taxon>Bacteria</taxon>
        <taxon>Pseudomonadati</taxon>
        <taxon>Bacteroidota</taxon>
        <taxon>Chitinophagia</taxon>
        <taxon>Chitinophagales</taxon>
        <taxon>Chitinophagaceae</taxon>
        <taxon>Filimonas</taxon>
    </lineage>
</organism>
<keyword evidence="12" id="KW-0902">Two-component regulatory system</keyword>
<dbReference type="PROSITE" id="PS50885">
    <property type="entry name" value="HAMP"/>
    <property type="match status" value="1"/>
</dbReference>
<keyword evidence="18" id="KW-1185">Reference proteome</keyword>
<evidence type="ECO:0000256" key="14">
    <source>
        <dbReference type="SAM" id="Phobius"/>
    </source>
</evidence>
<dbReference type="Pfam" id="PF00512">
    <property type="entry name" value="HisKA"/>
    <property type="match status" value="1"/>
</dbReference>
<accession>A0A917IP40</accession>
<keyword evidence="7 14" id="KW-0812">Transmembrane</keyword>
<dbReference type="InterPro" id="IPR003660">
    <property type="entry name" value="HAMP_dom"/>
</dbReference>
<evidence type="ECO:0000313" key="17">
    <source>
        <dbReference type="EMBL" id="GGH58337.1"/>
    </source>
</evidence>
<feature type="transmembrane region" description="Helical" evidence="14">
    <location>
        <begin position="218"/>
        <end position="236"/>
    </location>
</feature>
<evidence type="ECO:0000256" key="7">
    <source>
        <dbReference type="ARBA" id="ARBA00022692"/>
    </source>
</evidence>
<dbReference type="SMART" id="SM00388">
    <property type="entry name" value="HisKA"/>
    <property type="match status" value="1"/>
</dbReference>
<evidence type="ECO:0000256" key="4">
    <source>
        <dbReference type="ARBA" id="ARBA00022475"/>
    </source>
</evidence>
<evidence type="ECO:0000259" key="15">
    <source>
        <dbReference type="PROSITE" id="PS50109"/>
    </source>
</evidence>
<evidence type="ECO:0000256" key="5">
    <source>
        <dbReference type="ARBA" id="ARBA00022553"/>
    </source>
</evidence>
<evidence type="ECO:0000256" key="6">
    <source>
        <dbReference type="ARBA" id="ARBA00022679"/>
    </source>
</evidence>
<reference evidence="17" key="1">
    <citation type="journal article" date="2014" name="Int. J. Syst. Evol. Microbiol.">
        <title>Complete genome sequence of Corynebacterium casei LMG S-19264T (=DSM 44701T), isolated from a smear-ripened cheese.</title>
        <authorList>
            <consortium name="US DOE Joint Genome Institute (JGI-PGF)"/>
            <person name="Walter F."/>
            <person name="Albersmeier A."/>
            <person name="Kalinowski J."/>
            <person name="Ruckert C."/>
        </authorList>
    </citation>
    <scope>NUCLEOTIDE SEQUENCE</scope>
    <source>
        <strain evidence="17">CGMCC 1.15290</strain>
    </source>
</reference>
<keyword evidence="13 14" id="KW-0472">Membrane</keyword>
<feature type="transmembrane region" description="Helical" evidence="14">
    <location>
        <begin position="295"/>
        <end position="313"/>
    </location>
</feature>
<dbReference type="InterPro" id="IPR036890">
    <property type="entry name" value="HATPase_C_sf"/>
</dbReference>
<dbReference type="PRINTS" id="PR00344">
    <property type="entry name" value="BCTRLSENSOR"/>
</dbReference>
<feature type="domain" description="Histidine kinase" evidence="15">
    <location>
        <begin position="1042"/>
        <end position="1256"/>
    </location>
</feature>
<protein>
    <recommendedName>
        <fullName evidence="3">histidine kinase</fullName>
        <ecNumber evidence="3">2.7.13.3</ecNumber>
    </recommendedName>
</protein>
<gene>
    <name evidence="17" type="ORF">GCM10011379_03960</name>
</gene>